<evidence type="ECO:0000256" key="1">
    <source>
        <dbReference type="SAM" id="Coils"/>
    </source>
</evidence>
<name>A0A7S7FZI8_9MOLU</name>
<accession>A0A7S7FZI8</accession>
<proteinExistence type="predicted"/>
<feature type="coiled-coil region" evidence="1">
    <location>
        <begin position="30"/>
        <end position="57"/>
    </location>
</feature>
<organism evidence="2">
    <name type="scientific">Candidatus Phytoplasma australasiaticum subsp. australasiaticum</name>
    <dbReference type="NCBI Taxonomy" id="2832407"/>
    <lineage>
        <taxon>Bacteria</taxon>
        <taxon>Bacillati</taxon>
        <taxon>Mycoplasmatota</taxon>
        <taxon>Mollicutes</taxon>
        <taxon>Acholeplasmatales</taxon>
        <taxon>Acholeplasmataceae</taxon>
        <taxon>Candidatus Phytoplasma</taxon>
        <taxon>16SrII (Peanut WB group)</taxon>
        <taxon>Candidatus Phytoplasma australasiaticum</taxon>
    </lineage>
</organism>
<keyword evidence="1" id="KW-0175">Coiled coil</keyword>
<dbReference type="AlphaFoldDB" id="A0A7S7FZI8"/>
<reference evidence="2" key="1">
    <citation type="submission" date="2020-08" db="EMBL/GenBank/DDBJ databases">
        <title>Phytoplasma sp. strain PR08 associated with Phyllody Disease of Parthenium hysterophorus.</title>
        <authorList>
            <person name="Kirdat K."/>
            <person name="Tiwarekar B."/>
            <person name="Yadav A."/>
        </authorList>
    </citation>
    <scope>NUCLEOTIDE SEQUENCE [LARGE SCALE GENOMIC DNA]</scope>
    <source>
        <strain evidence="2">PR08</strain>
    </source>
</reference>
<dbReference type="EMBL" id="CP060385">
    <property type="protein sequence ID" value="QOX89351.1"/>
    <property type="molecule type" value="Genomic_DNA"/>
</dbReference>
<gene>
    <name evidence="2" type="ORF">H7685_02715</name>
</gene>
<sequence>MLDKISNNFTTWSPTKIGIINKIINNPLFTSFLRFEIEDAQNEIINLKEQIKNTPATLKI</sequence>
<evidence type="ECO:0000313" key="2">
    <source>
        <dbReference type="EMBL" id="QOX89351.1"/>
    </source>
</evidence>
<protein>
    <submittedName>
        <fullName evidence="2">Uncharacterized protein</fullName>
    </submittedName>
</protein>